<sequence>MASQNFSFLGGKQNYSISTTEGDDVTVNVTSNSSGEINTIQTSATKIERLSIIGTPTTGVIAIDPGIVQFGTIAVFALGNGSFLSLGAPTATSNIYATGHSNTDHFIIFDRSSAADPTQHHITALYSTIVLNGEESPLSAYVTDLGGNDVWANSGRLEYELQAPASLGYQSNIFAAKNRGEFIIYNALPTITDEGTSDESPQTSSTESMGSLLPGGLEMNGSKMAGSLSLVLDVAQRDTSGYAPYYYTVTQTSDVHTILYQKEGVLNFYGQDTTLVLNGKTSSVLSSLSLNDNNTLWNGNSTSFVNIGGTNNSIYSSGSGDIAINLGTFLTPSDGGTTAQANSLSLLTLLASASSLEPLAAVPASDDWEPITGTEKTLVIKGVGDTTGRIYYNQNHENVTVSDLKNTFMGILRAGVSNIDVGTFTPKGETTFYVLSIGQGADSSTAPSAISSEGENPETPQSETPQADWINEVDVTIKNFSLSQGIDPTSHNILQLATGVTATSSFDGKNTIFALSGATTGRVTFTNVDLSGADPFTHLNAFLPGA</sequence>
<dbReference type="AlphaFoldDB" id="A0A7H1NQY0"/>
<evidence type="ECO:0000313" key="2">
    <source>
        <dbReference type="EMBL" id="QNT78190.1"/>
    </source>
</evidence>
<dbReference type="KEGG" id="ebla:JGUZn3_09590"/>
<feature type="region of interest" description="Disordered" evidence="1">
    <location>
        <begin position="444"/>
        <end position="465"/>
    </location>
</feature>
<accession>A0A7H1NQY0</accession>
<keyword evidence="3" id="KW-1185">Reference proteome</keyword>
<reference evidence="2 3" key="1">
    <citation type="submission" date="2020-08" db="EMBL/GenBank/DDBJ databases">
        <title>Complete genome sequence of Entomobacter blattae G55GP.</title>
        <authorList>
            <person name="Poehlein A."/>
            <person name="Guzman J."/>
            <person name="Daniel R."/>
            <person name="Vilcinskas A."/>
        </authorList>
    </citation>
    <scope>NUCLEOTIDE SEQUENCE [LARGE SCALE GENOMIC DNA]</scope>
    <source>
        <strain evidence="2 3">G55GP</strain>
    </source>
</reference>
<protein>
    <submittedName>
        <fullName evidence="2">Uncharacterized protein</fullName>
    </submittedName>
</protein>
<dbReference type="EMBL" id="CP060244">
    <property type="protein sequence ID" value="QNT78190.1"/>
    <property type="molecule type" value="Genomic_DNA"/>
</dbReference>
<organism evidence="2 3">
    <name type="scientific">Entomobacter blattae</name>
    <dbReference type="NCBI Taxonomy" id="2762277"/>
    <lineage>
        <taxon>Bacteria</taxon>
        <taxon>Pseudomonadati</taxon>
        <taxon>Pseudomonadota</taxon>
        <taxon>Alphaproteobacteria</taxon>
        <taxon>Acetobacterales</taxon>
        <taxon>Acetobacteraceae</taxon>
        <taxon>Entomobacter</taxon>
    </lineage>
</organism>
<proteinExistence type="predicted"/>
<evidence type="ECO:0000313" key="3">
    <source>
        <dbReference type="Proteomes" id="UP000516349"/>
    </source>
</evidence>
<evidence type="ECO:0000256" key="1">
    <source>
        <dbReference type="SAM" id="MobiDB-lite"/>
    </source>
</evidence>
<gene>
    <name evidence="2" type="ORF">JGUZn3_09590</name>
</gene>
<dbReference type="RefSeq" id="WP_203414537.1">
    <property type="nucleotide sequence ID" value="NZ_CP060244.1"/>
</dbReference>
<name>A0A7H1NQY0_9PROT</name>
<dbReference type="Proteomes" id="UP000516349">
    <property type="component" value="Chromosome"/>
</dbReference>